<organism evidence="3 4">
    <name type="scientific">Thyridium curvatum</name>
    <dbReference type="NCBI Taxonomy" id="1093900"/>
    <lineage>
        <taxon>Eukaryota</taxon>
        <taxon>Fungi</taxon>
        <taxon>Dikarya</taxon>
        <taxon>Ascomycota</taxon>
        <taxon>Pezizomycotina</taxon>
        <taxon>Sordariomycetes</taxon>
        <taxon>Sordariomycetidae</taxon>
        <taxon>Thyridiales</taxon>
        <taxon>Thyridiaceae</taxon>
        <taxon>Thyridium</taxon>
    </lineage>
</organism>
<dbReference type="PANTHER" id="PTHR43008">
    <property type="entry name" value="BENZIL REDUCTASE"/>
    <property type="match status" value="1"/>
</dbReference>
<gene>
    <name evidence="3" type="ORF">E0L32_009459</name>
</gene>
<comment type="similarity">
    <text evidence="1">Belongs to the short-chain dehydrogenases/reductases (SDR) family.</text>
</comment>
<evidence type="ECO:0000313" key="4">
    <source>
        <dbReference type="Proteomes" id="UP000319257"/>
    </source>
</evidence>
<accession>A0A507AHH0</accession>
<dbReference type="EMBL" id="SKBQ01000068">
    <property type="protein sequence ID" value="TPX09415.1"/>
    <property type="molecule type" value="Genomic_DNA"/>
</dbReference>
<dbReference type="Gene3D" id="3.40.50.720">
    <property type="entry name" value="NAD(P)-binding Rossmann-like Domain"/>
    <property type="match status" value="1"/>
</dbReference>
<dbReference type="PRINTS" id="PR00081">
    <property type="entry name" value="GDHRDH"/>
</dbReference>
<proteinExistence type="inferred from homology"/>
<dbReference type="GO" id="GO:0050664">
    <property type="term" value="F:oxidoreductase activity, acting on NAD(P)H, oxygen as acceptor"/>
    <property type="evidence" value="ECO:0007669"/>
    <property type="project" value="TreeGrafter"/>
</dbReference>
<dbReference type="PANTHER" id="PTHR43008:SF4">
    <property type="entry name" value="CHAIN DEHYDROGENASE, PUTATIVE (AFU_ORTHOLOGUE AFUA_4G08710)-RELATED"/>
    <property type="match status" value="1"/>
</dbReference>
<dbReference type="InterPro" id="IPR002347">
    <property type="entry name" value="SDR_fam"/>
</dbReference>
<dbReference type="GeneID" id="41976906"/>
<name>A0A507AHH0_9PEZI</name>
<dbReference type="STRING" id="1093900.A0A507AHH0"/>
<keyword evidence="2" id="KW-0560">Oxidoreductase</keyword>
<protein>
    <submittedName>
        <fullName evidence="3">Uncharacterized protein</fullName>
    </submittedName>
</protein>
<dbReference type="RefSeq" id="XP_030991126.1">
    <property type="nucleotide sequence ID" value="XM_031144426.1"/>
</dbReference>
<comment type="caution">
    <text evidence="3">The sequence shown here is derived from an EMBL/GenBank/DDBJ whole genome shotgun (WGS) entry which is preliminary data.</text>
</comment>
<dbReference type="AlphaFoldDB" id="A0A507AHH0"/>
<evidence type="ECO:0000256" key="1">
    <source>
        <dbReference type="ARBA" id="ARBA00006484"/>
    </source>
</evidence>
<evidence type="ECO:0000313" key="3">
    <source>
        <dbReference type="EMBL" id="TPX09415.1"/>
    </source>
</evidence>
<reference evidence="3 4" key="1">
    <citation type="submission" date="2019-06" db="EMBL/GenBank/DDBJ databases">
        <title>Draft genome sequence of the filamentous fungus Phialemoniopsis curvata isolated from diesel fuel.</title>
        <authorList>
            <person name="Varaljay V.A."/>
            <person name="Lyon W.J."/>
            <person name="Crouch A.L."/>
            <person name="Drake C.E."/>
            <person name="Hollomon J.M."/>
            <person name="Nadeau L.J."/>
            <person name="Nunn H.S."/>
            <person name="Stevenson B.S."/>
            <person name="Bojanowski C.L."/>
            <person name="Crookes-Goodson W.J."/>
        </authorList>
    </citation>
    <scope>NUCLEOTIDE SEQUENCE [LARGE SCALE GENOMIC DNA]</scope>
    <source>
        <strain evidence="3 4">D216</strain>
    </source>
</reference>
<dbReference type="InParanoid" id="A0A507AHH0"/>
<dbReference type="GO" id="GO:0016616">
    <property type="term" value="F:oxidoreductase activity, acting on the CH-OH group of donors, NAD or NADP as acceptor"/>
    <property type="evidence" value="ECO:0007669"/>
    <property type="project" value="UniProtKB-ARBA"/>
</dbReference>
<dbReference type="OrthoDB" id="37659at2759"/>
<keyword evidence="4" id="KW-1185">Reference proteome</keyword>
<dbReference type="SUPFAM" id="SSF51735">
    <property type="entry name" value="NAD(P)-binding Rossmann-fold domains"/>
    <property type="match status" value="1"/>
</dbReference>
<sequence length="168" mass="17800">MSSLADMFSLQGKTALVTGATGGLGLSMCLVLAEAGADIVSIQLPNDKGSSLLEDGVQAQGRKLSVFTADVGDSDVLRATMKHIWAAGHVCDILLNCAGLNQRSPIEQKTRLFDLILGVNLKGSYVIGQEFGRRLVELGRPGKIIFTASLTLPMLMCPPMNGPAWISK</sequence>
<evidence type="ECO:0000256" key="2">
    <source>
        <dbReference type="ARBA" id="ARBA00023002"/>
    </source>
</evidence>
<dbReference type="Pfam" id="PF00106">
    <property type="entry name" value="adh_short"/>
    <property type="match status" value="1"/>
</dbReference>
<dbReference type="Proteomes" id="UP000319257">
    <property type="component" value="Unassembled WGS sequence"/>
</dbReference>
<dbReference type="InterPro" id="IPR036291">
    <property type="entry name" value="NAD(P)-bd_dom_sf"/>
</dbReference>